<dbReference type="EMBL" id="JAURTK010000012">
    <property type="protein sequence ID" value="MDP9650705.1"/>
    <property type="molecule type" value="Genomic_DNA"/>
</dbReference>
<dbReference type="AlphaFoldDB" id="A0AB73ILB8"/>
<protein>
    <recommendedName>
        <fullName evidence="4">DUF4402 domain-containing protein</fullName>
    </recommendedName>
</protein>
<dbReference type="Proteomes" id="UP001229486">
    <property type="component" value="Unassembled WGS sequence"/>
</dbReference>
<comment type="caution">
    <text evidence="2">The sequence shown here is derived from an EMBL/GenBank/DDBJ whole genome shotgun (WGS) entry which is preliminary data.</text>
</comment>
<feature type="signal peptide" evidence="1">
    <location>
        <begin position="1"/>
        <end position="23"/>
    </location>
</feature>
<reference evidence="2" key="1">
    <citation type="submission" date="2023-07" db="EMBL/GenBank/DDBJ databases">
        <title>Sorghum-associated microbial communities from plants grown in Nebraska, USA.</title>
        <authorList>
            <person name="Schachtman D."/>
        </authorList>
    </citation>
    <scope>NUCLEOTIDE SEQUENCE</scope>
    <source>
        <strain evidence="2">DS1061</strain>
    </source>
</reference>
<gene>
    <name evidence="2" type="ORF">J2793_006179</name>
</gene>
<evidence type="ECO:0000313" key="2">
    <source>
        <dbReference type="EMBL" id="MDP9650705.1"/>
    </source>
</evidence>
<keyword evidence="1" id="KW-0732">Signal</keyword>
<proteinExistence type="predicted"/>
<evidence type="ECO:0000313" key="3">
    <source>
        <dbReference type="Proteomes" id="UP001229486"/>
    </source>
</evidence>
<accession>A0AB73ILB8</accession>
<evidence type="ECO:0008006" key="4">
    <source>
        <dbReference type="Google" id="ProtNLM"/>
    </source>
</evidence>
<sequence>MKRKLAIALAVIGLASVTAQSRAATMPQELDIAWLKDGQQIQVASHLLFSEAFGASPFALFSGTSTPYATCAGDGPTRTVRSESLFVGRALLIKPITIDSSKAQLTVSARDTTLEGMHAAGTADCRSEVPDVHGLSENDIHVDVPVGQTVDVPLRDSRYRLTLTLRVISP</sequence>
<evidence type="ECO:0000256" key="1">
    <source>
        <dbReference type="SAM" id="SignalP"/>
    </source>
</evidence>
<organism evidence="2 3">
    <name type="scientific">Paraburkholderia caledonica</name>
    <dbReference type="NCBI Taxonomy" id="134536"/>
    <lineage>
        <taxon>Bacteria</taxon>
        <taxon>Pseudomonadati</taxon>
        <taxon>Pseudomonadota</taxon>
        <taxon>Betaproteobacteria</taxon>
        <taxon>Burkholderiales</taxon>
        <taxon>Burkholderiaceae</taxon>
        <taxon>Paraburkholderia</taxon>
    </lineage>
</organism>
<feature type="chain" id="PRO_5044504519" description="DUF4402 domain-containing protein" evidence="1">
    <location>
        <begin position="24"/>
        <end position="170"/>
    </location>
</feature>
<name>A0AB73ILB8_9BURK</name>
<dbReference type="RefSeq" id="WP_392395519.1">
    <property type="nucleotide sequence ID" value="NZ_JAURTK010000012.1"/>
</dbReference>